<dbReference type="Proteomes" id="UP001500483">
    <property type="component" value="Unassembled WGS sequence"/>
</dbReference>
<evidence type="ECO:0000313" key="1">
    <source>
        <dbReference type="EMBL" id="GAA3358807.1"/>
    </source>
</evidence>
<gene>
    <name evidence="1" type="ORF">GCM10020366_32310</name>
</gene>
<dbReference type="EMBL" id="BAAAYK010000038">
    <property type="protein sequence ID" value="GAA3358807.1"/>
    <property type="molecule type" value="Genomic_DNA"/>
</dbReference>
<accession>A0ABP6RTG5</accession>
<comment type="caution">
    <text evidence="1">The sequence shown here is derived from an EMBL/GenBank/DDBJ whole genome shotgun (WGS) entry which is preliminary data.</text>
</comment>
<name>A0ABP6RTG5_9PSEU</name>
<organism evidence="1 2">
    <name type="scientific">Saccharopolyspora gregorii</name>
    <dbReference type="NCBI Taxonomy" id="33914"/>
    <lineage>
        <taxon>Bacteria</taxon>
        <taxon>Bacillati</taxon>
        <taxon>Actinomycetota</taxon>
        <taxon>Actinomycetes</taxon>
        <taxon>Pseudonocardiales</taxon>
        <taxon>Pseudonocardiaceae</taxon>
        <taxon>Saccharopolyspora</taxon>
    </lineage>
</organism>
<reference evidence="2" key="1">
    <citation type="journal article" date="2019" name="Int. J. Syst. Evol. Microbiol.">
        <title>The Global Catalogue of Microorganisms (GCM) 10K type strain sequencing project: providing services to taxonomists for standard genome sequencing and annotation.</title>
        <authorList>
            <consortium name="The Broad Institute Genomics Platform"/>
            <consortium name="The Broad Institute Genome Sequencing Center for Infectious Disease"/>
            <person name="Wu L."/>
            <person name="Ma J."/>
        </authorList>
    </citation>
    <scope>NUCLEOTIDE SEQUENCE [LARGE SCALE GENOMIC DNA]</scope>
    <source>
        <strain evidence="2">JCM 9687</strain>
    </source>
</reference>
<protein>
    <submittedName>
        <fullName evidence="1">Uncharacterized protein</fullName>
    </submittedName>
</protein>
<proteinExistence type="predicted"/>
<sequence>MPGGAPVVGEPGELAADGDLEPVALRVVLHLRLFAHTALLPVGAAVRPVRDDRAFRAVEAEQVELDRWDWTVQPVEFTVGA</sequence>
<keyword evidence="2" id="KW-1185">Reference proteome</keyword>
<evidence type="ECO:0000313" key="2">
    <source>
        <dbReference type="Proteomes" id="UP001500483"/>
    </source>
</evidence>